<protein>
    <submittedName>
        <fullName evidence="1">Uncharacterized protein</fullName>
    </submittedName>
</protein>
<evidence type="ECO:0000313" key="1">
    <source>
        <dbReference type="EMBL" id="KAF0892027.1"/>
    </source>
</evidence>
<dbReference type="AlphaFoldDB" id="A0A6G1BWG5"/>
<dbReference type="Proteomes" id="UP000479710">
    <property type="component" value="Unassembled WGS sequence"/>
</dbReference>
<proteinExistence type="predicted"/>
<keyword evidence="2" id="KW-1185">Reference proteome</keyword>
<sequence>MVYLAPNGARGDPTYIGDSLGRVSSALRAGLCSLCRTGLRAPRQEATELPATRQPLLPASTSTPYADLHSLRRASLRTLRREVAELPVPCWPLRPMPGGSCAFAASIRARH</sequence>
<gene>
    <name evidence="1" type="ORF">E2562_012499</name>
</gene>
<name>A0A6G1BWG5_9ORYZ</name>
<accession>A0A6G1BWG5</accession>
<reference evidence="1 2" key="1">
    <citation type="submission" date="2019-11" db="EMBL/GenBank/DDBJ databases">
        <title>Whole genome sequence of Oryza granulata.</title>
        <authorList>
            <person name="Li W."/>
        </authorList>
    </citation>
    <scope>NUCLEOTIDE SEQUENCE [LARGE SCALE GENOMIC DNA]</scope>
    <source>
        <strain evidence="2">cv. Menghai</strain>
        <tissue evidence="1">Leaf</tissue>
    </source>
</reference>
<comment type="caution">
    <text evidence="1">The sequence shown here is derived from an EMBL/GenBank/DDBJ whole genome shotgun (WGS) entry which is preliminary data.</text>
</comment>
<organism evidence="1 2">
    <name type="scientific">Oryza meyeriana var. granulata</name>
    <dbReference type="NCBI Taxonomy" id="110450"/>
    <lineage>
        <taxon>Eukaryota</taxon>
        <taxon>Viridiplantae</taxon>
        <taxon>Streptophyta</taxon>
        <taxon>Embryophyta</taxon>
        <taxon>Tracheophyta</taxon>
        <taxon>Spermatophyta</taxon>
        <taxon>Magnoliopsida</taxon>
        <taxon>Liliopsida</taxon>
        <taxon>Poales</taxon>
        <taxon>Poaceae</taxon>
        <taxon>BOP clade</taxon>
        <taxon>Oryzoideae</taxon>
        <taxon>Oryzeae</taxon>
        <taxon>Oryzinae</taxon>
        <taxon>Oryza</taxon>
        <taxon>Oryza meyeriana</taxon>
    </lineage>
</organism>
<dbReference type="EMBL" id="SPHZ02000011">
    <property type="protein sequence ID" value="KAF0892027.1"/>
    <property type="molecule type" value="Genomic_DNA"/>
</dbReference>
<evidence type="ECO:0000313" key="2">
    <source>
        <dbReference type="Proteomes" id="UP000479710"/>
    </source>
</evidence>